<proteinExistence type="predicted"/>
<dbReference type="SUPFAM" id="SSF50475">
    <property type="entry name" value="FMN-binding split barrel"/>
    <property type="match status" value="1"/>
</dbReference>
<name>A0ABR9L4K1_9PSEU</name>
<evidence type="ECO:0000313" key="2">
    <source>
        <dbReference type="Proteomes" id="UP000656548"/>
    </source>
</evidence>
<sequence>MDLDEAHDENAGMPMSDSLGLETLGREQCLALLAGAGLGRVVFTSRAMPAIQPARFALHHGAIVVRTPAQSALFAGILDSVVAFAVDEFAKDLGTGWFVTVVGRASEVRDPIVIAELETLPLGCWTGQADSRYLRIPIESVTGRRILGACGNEALSVIDAPDERSGRVCHS</sequence>
<accession>A0ABR9L4K1</accession>
<evidence type="ECO:0008006" key="3">
    <source>
        <dbReference type="Google" id="ProtNLM"/>
    </source>
</evidence>
<protein>
    <recommendedName>
        <fullName evidence="3">Pyridoxamine 5'-phosphate oxidase family protein</fullName>
    </recommendedName>
</protein>
<dbReference type="Gene3D" id="2.30.110.10">
    <property type="entry name" value="Electron Transport, Fmn-binding Protein, Chain A"/>
    <property type="match status" value="1"/>
</dbReference>
<organism evidence="1 2">
    <name type="scientific">Amycolatopsis roodepoortensis</name>
    <dbReference type="NCBI Taxonomy" id="700274"/>
    <lineage>
        <taxon>Bacteria</taxon>
        <taxon>Bacillati</taxon>
        <taxon>Actinomycetota</taxon>
        <taxon>Actinomycetes</taxon>
        <taxon>Pseudonocardiales</taxon>
        <taxon>Pseudonocardiaceae</taxon>
        <taxon>Amycolatopsis</taxon>
    </lineage>
</organism>
<dbReference type="Proteomes" id="UP000656548">
    <property type="component" value="Unassembled WGS sequence"/>
</dbReference>
<comment type="caution">
    <text evidence="1">The sequence shown here is derived from an EMBL/GenBank/DDBJ whole genome shotgun (WGS) entry which is preliminary data.</text>
</comment>
<reference evidence="1 2" key="1">
    <citation type="submission" date="2020-10" db="EMBL/GenBank/DDBJ databases">
        <title>Sequencing the genomes of 1000 actinobacteria strains.</title>
        <authorList>
            <person name="Klenk H.-P."/>
        </authorList>
    </citation>
    <scope>NUCLEOTIDE SEQUENCE [LARGE SCALE GENOMIC DNA]</scope>
    <source>
        <strain evidence="1 2">DSM 46661</strain>
    </source>
</reference>
<evidence type="ECO:0000313" key="1">
    <source>
        <dbReference type="EMBL" id="MBE1575658.1"/>
    </source>
</evidence>
<dbReference type="Pfam" id="PF12900">
    <property type="entry name" value="Pyridox_ox_2"/>
    <property type="match status" value="1"/>
</dbReference>
<gene>
    <name evidence="1" type="ORF">H4W30_002705</name>
</gene>
<keyword evidence="2" id="KW-1185">Reference proteome</keyword>
<dbReference type="InterPro" id="IPR024747">
    <property type="entry name" value="Pyridox_Oxase-rel"/>
</dbReference>
<dbReference type="InterPro" id="IPR012349">
    <property type="entry name" value="Split_barrel_FMN-bd"/>
</dbReference>
<dbReference type="EMBL" id="JADBEJ010000004">
    <property type="protein sequence ID" value="MBE1575658.1"/>
    <property type="molecule type" value="Genomic_DNA"/>
</dbReference>